<accession>A0A3Q9J0D2</accession>
<keyword evidence="1" id="KW-0413">Isomerase</keyword>
<dbReference type="CDD" id="cd07010">
    <property type="entry name" value="cupin_PMI_type_I_N_bac"/>
    <property type="match status" value="1"/>
</dbReference>
<protein>
    <submittedName>
        <fullName evidence="1">Mannose-6-phosphate isomerase ManA</fullName>
        <ecNumber evidence="1">5.3.1.8</ecNumber>
    </submittedName>
</protein>
<dbReference type="InterPro" id="IPR011051">
    <property type="entry name" value="RmlC_Cupin_sf"/>
</dbReference>
<dbReference type="Proteomes" id="UP000276888">
    <property type="component" value="Chromosome"/>
</dbReference>
<keyword evidence="2" id="KW-1185">Reference proteome</keyword>
<dbReference type="EMBL" id="CP031423">
    <property type="protein sequence ID" value="AZS38312.1"/>
    <property type="molecule type" value="Genomic_DNA"/>
</dbReference>
<dbReference type="Gene3D" id="2.60.120.10">
    <property type="entry name" value="Jelly Rolls"/>
    <property type="match status" value="2"/>
</dbReference>
<reference evidence="1 2" key="1">
    <citation type="submission" date="2018-08" db="EMBL/GenBank/DDBJ databases">
        <title>Microbacterium lemovicicum sp. nov., a bacterium isolated from a natural uranium-rich soil.</title>
        <authorList>
            <person name="ORTET P."/>
        </authorList>
    </citation>
    <scope>NUCLEOTIDE SEQUENCE [LARGE SCALE GENOMIC DNA]</scope>
    <source>
        <strain evidence="1 2">Viu22</strain>
    </source>
</reference>
<dbReference type="RefSeq" id="WP_127096756.1">
    <property type="nucleotide sequence ID" value="NZ_CP031423.1"/>
</dbReference>
<dbReference type="GO" id="GO:0004476">
    <property type="term" value="F:mannose-6-phosphate isomerase activity"/>
    <property type="evidence" value="ECO:0007669"/>
    <property type="project" value="UniProtKB-EC"/>
</dbReference>
<dbReference type="SUPFAM" id="SSF51182">
    <property type="entry name" value="RmlC-like cupins"/>
    <property type="match status" value="1"/>
</dbReference>
<proteinExistence type="predicted"/>
<name>A0A3Q9J0D2_9MICO</name>
<dbReference type="InterPro" id="IPR014710">
    <property type="entry name" value="RmlC-like_jellyroll"/>
</dbReference>
<organism evidence="1 2">
    <name type="scientific">Microbacterium lemovicicum</name>
    <dbReference type="NCBI Taxonomy" id="1072463"/>
    <lineage>
        <taxon>Bacteria</taxon>
        <taxon>Bacillati</taxon>
        <taxon>Actinomycetota</taxon>
        <taxon>Actinomycetes</taxon>
        <taxon>Micrococcales</taxon>
        <taxon>Microbacteriaceae</taxon>
        <taxon>Microbacterium</taxon>
    </lineage>
</organism>
<dbReference type="OrthoDB" id="9808275at2"/>
<sequence length="354" mass="37905">MIPVVLPPNPVQHFYRGGDRIAALRGIVPETDHQPEEWLAATVSRFGDPVTGLAVTGDGALLRDLVAAEPAAWIGEGRGRDAADVGILVKLLDARQRLPVHVHPDRGFATRHLDCPYGKTEAWFVLDAEQDCAVHVGWNQRVDRDELDRRRDDQDSEWMLAHMNRVVVREGMGVLVPAGTAHAIDGGIFVAEVQEPTDFSILLEWSVTTSTREESHLDLGFDAVMPAVSTERLAEAELSALISDAGTRPADRSFRALLPASADPYFRLTDAAASGGATEQRPAGFGVVLVTDGEGALVGAHERIDVARGQVLAVPHAFGDWHVEGEATVLLGEPGAGWPATLGTPAAQDGSGIR</sequence>
<dbReference type="KEGG" id="mlv:CVS47_02965"/>
<evidence type="ECO:0000313" key="1">
    <source>
        <dbReference type="EMBL" id="AZS38312.1"/>
    </source>
</evidence>
<gene>
    <name evidence="1" type="primary">manA_2</name>
    <name evidence="1" type="ORF">CVS47_02965</name>
</gene>
<dbReference type="AlphaFoldDB" id="A0A3Q9J0D2"/>
<dbReference type="EC" id="5.3.1.8" evidence="1"/>
<evidence type="ECO:0000313" key="2">
    <source>
        <dbReference type="Proteomes" id="UP000276888"/>
    </source>
</evidence>